<dbReference type="EMBL" id="CP012333">
    <property type="protein sequence ID" value="AKU93830.1"/>
    <property type="molecule type" value="Genomic_DNA"/>
</dbReference>
<evidence type="ECO:0000256" key="5">
    <source>
        <dbReference type="ARBA" id="ARBA00023002"/>
    </source>
</evidence>
<dbReference type="PRINTS" id="PR00081">
    <property type="entry name" value="GDHRDH"/>
</dbReference>
<dbReference type="PRINTS" id="PR00080">
    <property type="entry name" value="SDRFAMILY"/>
</dbReference>
<accession>A0A0K1PJY0</accession>
<evidence type="ECO:0000256" key="8">
    <source>
        <dbReference type="RuleBase" id="RU000363"/>
    </source>
</evidence>
<comment type="pathway">
    <text evidence="1">Lipid metabolism; fatty acid biosynthesis.</text>
</comment>
<evidence type="ECO:0000313" key="12">
    <source>
        <dbReference type="Proteomes" id="UP000064967"/>
    </source>
</evidence>
<dbReference type="Pfam" id="PF00106">
    <property type="entry name" value="adh_short"/>
    <property type="match status" value="1"/>
</dbReference>
<dbReference type="AlphaFoldDB" id="A0A0K1PJY0"/>
<protein>
    <submittedName>
        <fullName evidence="11">Putative short-chain dehydrogenase</fullName>
    </submittedName>
</protein>
<dbReference type="InterPro" id="IPR002347">
    <property type="entry name" value="SDR_fam"/>
</dbReference>
<dbReference type="SUPFAM" id="SSF51735">
    <property type="entry name" value="NAD(P)-binding Rossmann-fold domains"/>
    <property type="match status" value="1"/>
</dbReference>
<dbReference type="InterPro" id="IPR057326">
    <property type="entry name" value="KR_dom"/>
</dbReference>
<proteinExistence type="inferred from homology"/>
<name>A0A0K1PJY0_9BACT</name>
<sequence>MIGMSPSKSLVSSNGDERMDQIPRRREVPRGNSKGTAVVTGASSGIGRVYAERLARRGHDLILVARDRPQLEALAIRLAHETGRCIETETADLSDKGDLTRIEALLSSDPKVSLLVNNAGVGAPASLLDSDAGELARMVDVNVTAVMRLTRALLPQFLSRGSGAFINIGSILGIAPEVENAVYGGTKAFVLAFSLALHKEFAQRGIHFQAVLPRQNNMGANDLVDAALIGFDGGEVVTIPSLPDVSDWEGDEVARQHRMPNRSLRGPGARYRSAPADIAGTASKPHGREPEESAHL</sequence>
<keyword evidence="2" id="KW-0444">Lipid biosynthesis</keyword>
<dbReference type="InterPro" id="IPR036291">
    <property type="entry name" value="NAD(P)-bd_dom_sf"/>
</dbReference>
<evidence type="ECO:0000256" key="3">
    <source>
        <dbReference type="ARBA" id="ARBA00022832"/>
    </source>
</evidence>
<keyword evidence="3" id="KW-0276">Fatty acid metabolism</keyword>
<keyword evidence="6" id="KW-0443">Lipid metabolism</keyword>
<keyword evidence="12" id="KW-1185">Reference proteome</keyword>
<dbReference type="PROSITE" id="PS00061">
    <property type="entry name" value="ADH_SHORT"/>
    <property type="match status" value="1"/>
</dbReference>
<dbReference type="PATRIC" id="fig|1391654.3.peg.503"/>
<dbReference type="GO" id="GO:0016491">
    <property type="term" value="F:oxidoreductase activity"/>
    <property type="evidence" value="ECO:0007669"/>
    <property type="project" value="UniProtKB-KW"/>
</dbReference>
<comment type="similarity">
    <text evidence="8">Belongs to the short-chain dehydrogenases/reductases (SDR) family.</text>
</comment>
<dbReference type="KEGG" id="llu:AKJ09_00494"/>
<keyword evidence="7" id="KW-0275">Fatty acid biosynthesis</keyword>
<evidence type="ECO:0000256" key="1">
    <source>
        <dbReference type="ARBA" id="ARBA00005194"/>
    </source>
</evidence>
<dbReference type="Proteomes" id="UP000064967">
    <property type="component" value="Chromosome"/>
</dbReference>
<gene>
    <name evidence="11" type="ORF">AKJ09_00494</name>
</gene>
<feature type="compositionally biased region" description="Basic and acidic residues" evidence="9">
    <location>
        <begin position="286"/>
        <end position="296"/>
    </location>
</feature>
<feature type="compositionally biased region" description="Polar residues" evidence="9">
    <location>
        <begin position="1"/>
        <end position="14"/>
    </location>
</feature>
<dbReference type="PANTHER" id="PTHR43086">
    <property type="entry name" value="VERY-LONG-CHAIN 3-OXOOACYL-COA REDUCTASE"/>
    <property type="match status" value="1"/>
</dbReference>
<dbReference type="STRING" id="1391654.AKJ09_00494"/>
<feature type="domain" description="Ketoreductase" evidence="10">
    <location>
        <begin position="35"/>
        <end position="215"/>
    </location>
</feature>
<feature type="region of interest" description="Disordered" evidence="9">
    <location>
        <begin position="256"/>
        <end position="296"/>
    </location>
</feature>
<organism evidence="11 12">
    <name type="scientific">Labilithrix luteola</name>
    <dbReference type="NCBI Taxonomy" id="1391654"/>
    <lineage>
        <taxon>Bacteria</taxon>
        <taxon>Pseudomonadati</taxon>
        <taxon>Myxococcota</taxon>
        <taxon>Polyangia</taxon>
        <taxon>Polyangiales</taxon>
        <taxon>Labilitrichaceae</taxon>
        <taxon>Labilithrix</taxon>
    </lineage>
</organism>
<evidence type="ECO:0000256" key="2">
    <source>
        <dbReference type="ARBA" id="ARBA00022516"/>
    </source>
</evidence>
<keyword evidence="5" id="KW-0560">Oxidoreductase</keyword>
<dbReference type="GO" id="GO:0030497">
    <property type="term" value="P:fatty acid elongation"/>
    <property type="evidence" value="ECO:0007669"/>
    <property type="project" value="TreeGrafter"/>
</dbReference>
<dbReference type="InterPro" id="IPR020904">
    <property type="entry name" value="Sc_DH/Rdtase_CS"/>
</dbReference>
<dbReference type="SMART" id="SM00822">
    <property type="entry name" value="PKS_KR"/>
    <property type="match status" value="1"/>
</dbReference>
<reference evidence="11 12" key="1">
    <citation type="submission" date="2015-08" db="EMBL/GenBank/DDBJ databases">
        <authorList>
            <person name="Babu N.S."/>
            <person name="Beckwith C.J."/>
            <person name="Beseler K.G."/>
            <person name="Brison A."/>
            <person name="Carone J.V."/>
            <person name="Caskin T.P."/>
            <person name="Diamond M."/>
            <person name="Durham M.E."/>
            <person name="Foxe J.M."/>
            <person name="Go M."/>
            <person name="Henderson B.A."/>
            <person name="Jones I.B."/>
            <person name="McGettigan J.A."/>
            <person name="Micheletti S.J."/>
            <person name="Nasrallah M.E."/>
            <person name="Ortiz D."/>
            <person name="Piller C.R."/>
            <person name="Privatt S.R."/>
            <person name="Schneider S.L."/>
            <person name="Sharp S."/>
            <person name="Smith T.C."/>
            <person name="Stanton J.D."/>
            <person name="Ullery H.E."/>
            <person name="Wilson R.J."/>
            <person name="Serrano M.G."/>
            <person name="Buck G."/>
            <person name="Lee V."/>
            <person name="Wang Y."/>
            <person name="Carvalho R."/>
            <person name="Voegtly L."/>
            <person name="Shi R."/>
            <person name="Duckworth R."/>
            <person name="Johnson A."/>
            <person name="Loviza R."/>
            <person name="Walstead R."/>
            <person name="Shah Z."/>
            <person name="Kiflezghi M."/>
            <person name="Wade K."/>
            <person name="Ball S.L."/>
            <person name="Bradley K.W."/>
            <person name="Asai D.J."/>
            <person name="Bowman C.A."/>
            <person name="Russell D.A."/>
            <person name="Pope W.H."/>
            <person name="Jacobs-Sera D."/>
            <person name="Hendrix R.W."/>
            <person name="Hatfull G.F."/>
        </authorList>
    </citation>
    <scope>NUCLEOTIDE SEQUENCE [LARGE SCALE GENOMIC DNA]</scope>
    <source>
        <strain evidence="11 12">DSM 27648</strain>
    </source>
</reference>
<evidence type="ECO:0000256" key="6">
    <source>
        <dbReference type="ARBA" id="ARBA00023098"/>
    </source>
</evidence>
<dbReference type="Gene3D" id="3.40.50.720">
    <property type="entry name" value="NAD(P)-binding Rossmann-like Domain"/>
    <property type="match status" value="1"/>
</dbReference>
<evidence type="ECO:0000259" key="10">
    <source>
        <dbReference type="SMART" id="SM00822"/>
    </source>
</evidence>
<feature type="compositionally biased region" description="Basic and acidic residues" evidence="9">
    <location>
        <begin position="15"/>
        <end position="29"/>
    </location>
</feature>
<dbReference type="PANTHER" id="PTHR43086:SF2">
    <property type="entry name" value="HYDROXYSTEROID DEHYDROGENASE-LIKE PROTEIN 1"/>
    <property type="match status" value="1"/>
</dbReference>
<evidence type="ECO:0000313" key="11">
    <source>
        <dbReference type="EMBL" id="AKU93830.1"/>
    </source>
</evidence>
<keyword evidence="4" id="KW-0521">NADP</keyword>
<evidence type="ECO:0000256" key="7">
    <source>
        <dbReference type="ARBA" id="ARBA00023160"/>
    </source>
</evidence>
<evidence type="ECO:0000256" key="9">
    <source>
        <dbReference type="SAM" id="MobiDB-lite"/>
    </source>
</evidence>
<evidence type="ECO:0000256" key="4">
    <source>
        <dbReference type="ARBA" id="ARBA00022857"/>
    </source>
</evidence>
<feature type="region of interest" description="Disordered" evidence="9">
    <location>
        <begin position="1"/>
        <end position="40"/>
    </location>
</feature>